<feature type="domain" description="HTH luxR-type" evidence="4">
    <location>
        <begin position="607"/>
        <end position="672"/>
    </location>
</feature>
<dbReference type="InterPro" id="IPR000792">
    <property type="entry name" value="Tscrpt_reg_LuxR_C"/>
</dbReference>
<dbReference type="Proteomes" id="UP000669179">
    <property type="component" value="Unassembled WGS sequence"/>
</dbReference>
<dbReference type="InterPro" id="IPR011990">
    <property type="entry name" value="TPR-like_helical_dom_sf"/>
</dbReference>
<sequence length="675" mass="73175">MLVCAPPGYGKRTAVAQWLESAEESRRHVWITLDHADDSPETFWAAVEQGFGEVGAADDEPLVLVLDGFDAIRSPAVLAQIADFIAEPPPLLQLVLIARAEPVLPLGRYRISGELAEIRTGDLVFDMEAADRLVQRVGGIRLRRSDLERLLDYTEGWPAAIHLAALSLREAADPGGLVRGFSGTNRHLIDYLAEEVLSSLPLDVRGFLTRTSILERFCGPLCDAVVGTSGSTMLIERLERANLFLVPLDDSRTWYRYQHAFRDFLLDQLVATDPGLVPRLHRRASDWCERHGLAVPSIEHALAANDGDRALGLIARGFAELAATGRPAMVQSWLEAIGDDRIETTAVAALCAARVAAMVGDRHGTRRWLDVAGKLGHDGPLPDGTRSLESAIALVRSDFGFDGVPDMVQSAEVAASIETNPSSPWFAQARLNLGYGRYLSGEPHHSIPPLEEAAQSHAAMPLVRILALAVLSLAEGELGRVAQADELAQAARRAADDRGLGDAPEGSLVSTALGVAAVRAGNLGEARGELERSLRVRWRTVGLSPWPTLNGLLALADLEIGVGDDCKARVLVDQAREILAPLAGEQDALRERLTALERGLAEPSHAERASAESLTEREETVLRLLPGELSLRDIGDRLFVSVNTIKTHTRAIYRKLGASSRDEAIQRARERGILK</sequence>
<keyword evidence="1" id="KW-0805">Transcription regulation</keyword>
<reference evidence="5" key="1">
    <citation type="submission" date="2021-03" db="EMBL/GenBank/DDBJ databases">
        <authorList>
            <person name="Kanchanasin P."/>
            <person name="Saeng-In P."/>
            <person name="Phongsopitanun W."/>
            <person name="Yuki M."/>
            <person name="Kudo T."/>
            <person name="Ohkuma M."/>
            <person name="Tanasupawat S."/>
        </authorList>
    </citation>
    <scope>NUCLEOTIDE SEQUENCE</scope>
    <source>
        <strain evidence="5">GKU 128</strain>
    </source>
</reference>
<dbReference type="InterPro" id="IPR027417">
    <property type="entry name" value="P-loop_NTPase"/>
</dbReference>
<dbReference type="InterPro" id="IPR059106">
    <property type="entry name" value="WHD_MalT"/>
</dbReference>
<evidence type="ECO:0000256" key="2">
    <source>
        <dbReference type="ARBA" id="ARBA00023125"/>
    </source>
</evidence>
<keyword evidence="3" id="KW-0804">Transcription</keyword>
<dbReference type="PRINTS" id="PR00038">
    <property type="entry name" value="HTHLUXR"/>
</dbReference>
<dbReference type="Pfam" id="PF00196">
    <property type="entry name" value="GerE"/>
    <property type="match status" value="1"/>
</dbReference>
<dbReference type="SMART" id="SM00421">
    <property type="entry name" value="HTH_LUXR"/>
    <property type="match status" value="1"/>
</dbReference>
<name>A0A939P7V2_9ACTN</name>
<gene>
    <name evidence="5" type="ORF">J4573_09990</name>
</gene>
<protein>
    <recommendedName>
        <fullName evidence="4">HTH luxR-type domain-containing protein</fullName>
    </recommendedName>
</protein>
<evidence type="ECO:0000313" key="5">
    <source>
        <dbReference type="EMBL" id="MBO2447416.1"/>
    </source>
</evidence>
<dbReference type="SUPFAM" id="SSF52540">
    <property type="entry name" value="P-loop containing nucleoside triphosphate hydrolases"/>
    <property type="match status" value="1"/>
</dbReference>
<accession>A0A939P7V2</accession>
<keyword evidence="2" id="KW-0238">DNA-binding</keyword>
<keyword evidence="6" id="KW-1185">Reference proteome</keyword>
<dbReference type="PANTHER" id="PTHR44688:SF16">
    <property type="entry name" value="DNA-BINDING TRANSCRIPTIONAL ACTIVATOR DEVR_DOSR"/>
    <property type="match status" value="1"/>
</dbReference>
<organism evidence="5 6">
    <name type="scientific">Actinomadura barringtoniae</name>
    <dbReference type="NCBI Taxonomy" id="1427535"/>
    <lineage>
        <taxon>Bacteria</taxon>
        <taxon>Bacillati</taxon>
        <taxon>Actinomycetota</taxon>
        <taxon>Actinomycetes</taxon>
        <taxon>Streptosporangiales</taxon>
        <taxon>Thermomonosporaceae</taxon>
        <taxon>Actinomadura</taxon>
    </lineage>
</organism>
<comment type="caution">
    <text evidence="5">The sequence shown here is derived from an EMBL/GenBank/DDBJ whole genome shotgun (WGS) entry which is preliminary data.</text>
</comment>
<dbReference type="InterPro" id="IPR016032">
    <property type="entry name" value="Sig_transdc_resp-reg_C-effctor"/>
</dbReference>
<dbReference type="SUPFAM" id="SSF46894">
    <property type="entry name" value="C-terminal effector domain of the bipartite response regulators"/>
    <property type="match status" value="1"/>
</dbReference>
<evidence type="ECO:0000259" key="4">
    <source>
        <dbReference type="PROSITE" id="PS50043"/>
    </source>
</evidence>
<evidence type="ECO:0000256" key="3">
    <source>
        <dbReference type="ARBA" id="ARBA00023163"/>
    </source>
</evidence>
<dbReference type="GO" id="GO:0006355">
    <property type="term" value="P:regulation of DNA-templated transcription"/>
    <property type="evidence" value="ECO:0007669"/>
    <property type="project" value="InterPro"/>
</dbReference>
<dbReference type="EMBL" id="JAGEOJ010000004">
    <property type="protein sequence ID" value="MBO2447416.1"/>
    <property type="molecule type" value="Genomic_DNA"/>
</dbReference>
<proteinExistence type="predicted"/>
<dbReference type="Gene3D" id="1.25.40.10">
    <property type="entry name" value="Tetratricopeptide repeat domain"/>
    <property type="match status" value="1"/>
</dbReference>
<dbReference type="CDD" id="cd06170">
    <property type="entry name" value="LuxR_C_like"/>
    <property type="match status" value="1"/>
</dbReference>
<dbReference type="AlphaFoldDB" id="A0A939P7V2"/>
<dbReference type="InterPro" id="IPR036388">
    <property type="entry name" value="WH-like_DNA-bd_sf"/>
</dbReference>
<dbReference type="PANTHER" id="PTHR44688">
    <property type="entry name" value="DNA-BINDING TRANSCRIPTIONAL ACTIVATOR DEVR_DOSR"/>
    <property type="match status" value="1"/>
</dbReference>
<dbReference type="Gene3D" id="1.10.10.10">
    <property type="entry name" value="Winged helix-like DNA-binding domain superfamily/Winged helix DNA-binding domain"/>
    <property type="match status" value="1"/>
</dbReference>
<dbReference type="SUPFAM" id="SSF48452">
    <property type="entry name" value="TPR-like"/>
    <property type="match status" value="1"/>
</dbReference>
<dbReference type="RefSeq" id="WP_208255071.1">
    <property type="nucleotide sequence ID" value="NZ_JAGEOJ010000004.1"/>
</dbReference>
<dbReference type="GO" id="GO:0003677">
    <property type="term" value="F:DNA binding"/>
    <property type="evidence" value="ECO:0007669"/>
    <property type="project" value="UniProtKB-KW"/>
</dbReference>
<dbReference type="PROSITE" id="PS50043">
    <property type="entry name" value="HTH_LUXR_2"/>
    <property type="match status" value="1"/>
</dbReference>
<dbReference type="Pfam" id="PF25873">
    <property type="entry name" value="WHD_MalT"/>
    <property type="match status" value="1"/>
</dbReference>
<evidence type="ECO:0000313" key="6">
    <source>
        <dbReference type="Proteomes" id="UP000669179"/>
    </source>
</evidence>
<evidence type="ECO:0000256" key="1">
    <source>
        <dbReference type="ARBA" id="ARBA00023015"/>
    </source>
</evidence>